<name>A0A5N5Q654_9AGAM</name>
<feature type="compositionally biased region" description="Basic and acidic residues" evidence="1">
    <location>
        <begin position="117"/>
        <end position="126"/>
    </location>
</feature>
<feature type="compositionally biased region" description="Polar residues" evidence="1">
    <location>
        <begin position="142"/>
        <end position="158"/>
    </location>
</feature>
<proteinExistence type="predicted"/>
<feature type="region of interest" description="Disordered" evidence="1">
    <location>
        <begin position="1"/>
        <end position="158"/>
    </location>
</feature>
<feature type="compositionally biased region" description="Polar residues" evidence="1">
    <location>
        <begin position="91"/>
        <end position="101"/>
    </location>
</feature>
<protein>
    <submittedName>
        <fullName evidence="2">Uncharacterized protein</fullName>
    </submittedName>
</protein>
<evidence type="ECO:0000313" key="2">
    <source>
        <dbReference type="EMBL" id="KAB5587349.1"/>
    </source>
</evidence>
<feature type="compositionally biased region" description="Low complexity" evidence="1">
    <location>
        <begin position="130"/>
        <end position="141"/>
    </location>
</feature>
<comment type="caution">
    <text evidence="2">The sequence shown here is derived from an EMBL/GenBank/DDBJ whole genome shotgun (WGS) entry which is preliminary data.</text>
</comment>
<organism evidence="2 3">
    <name type="scientific">Ceratobasidium theobromae</name>
    <dbReference type="NCBI Taxonomy" id="1582974"/>
    <lineage>
        <taxon>Eukaryota</taxon>
        <taxon>Fungi</taxon>
        <taxon>Dikarya</taxon>
        <taxon>Basidiomycota</taxon>
        <taxon>Agaricomycotina</taxon>
        <taxon>Agaricomycetes</taxon>
        <taxon>Cantharellales</taxon>
        <taxon>Ceratobasidiaceae</taxon>
        <taxon>Ceratobasidium</taxon>
    </lineage>
</organism>
<gene>
    <name evidence="2" type="ORF">CTheo_9216</name>
</gene>
<reference evidence="2 3" key="1">
    <citation type="journal article" date="2019" name="Fungal Biol. Biotechnol.">
        <title>Draft genome sequence of fastidious pathogen Ceratobasidium theobromae, which causes vascular-streak dieback in Theobroma cacao.</title>
        <authorList>
            <person name="Ali S.S."/>
            <person name="Asman A."/>
            <person name="Shao J."/>
            <person name="Firmansyah A.P."/>
            <person name="Susilo A.W."/>
            <person name="Rosmana A."/>
            <person name="McMahon P."/>
            <person name="Junaid M."/>
            <person name="Guest D."/>
            <person name="Kheng T.Y."/>
            <person name="Meinhardt L.W."/>
            <person name="Bailey B.A."/>
        </authorList>
    </citation>
    <scope>NUCLEOTIDE SEQUENCE [LARGE SCALE GENOMIC DNA]</scope>
    <source>
        <strain evidence="2 3">CT2</strain>
    </source>
</reference>
<evidence type="ECO:0000313" key="3">
    <source>
        <dbReference type="Proteomes" id="UP000383932"/>
    </source>
</evidence>
<sequence>MRTNVQSQAKKVSRQVESEDDNEEMSAPARTIPTKPSHPKKSNLSRDLPARSPSPIQPLPPIVDTKKLIAKKRKAVDAPAPVSNKKARKTANPTKPASKSSAAVPPIPETQITAADPADKVLEPVKKAKAQGPAKAKSKPQTKSGLKVSTSLLSVVYN</sequence>
<dbReference type="AlphaFoldDB" id="A0A5N5Q654"/>
<dbReference type="EMBL" id="SSOP01001187">
    <property type="protein sequence ID" value="KAB5587349.1"/>
    <property type="molecule type" value="Genomic_DNA"/>
</dbReference>
<dbReference type="Proteomes" id="UP000383932">
    <property type="component" value="Unassembled WGS sequence"/>
</dbReference>
<feature type="compositionally biased region" description="Polar residues" evidence="1">
    <location>
        <begin position="1"/>
        <end position="10"/>
    </location>
</feature>
<evidence type="ECO:0000256" key="1">
    <source>
        <dbReference type="SAM" id="MobiDB-lite"/>
    </source>
</evidence>
<accession>A0A5N5Q654</accession>
<keyword evidence="3" id="KW-1185">Reference proteome</keyword>